<dbReference type="EMBL" id="SHOA02000002">
    <property type="protein sequence ID" value="TDH65221.1"/>
    <property type="molecule type" value="Genomic_DNA"/>
</dbReference>
<dbReference type="KEGG" id="blac:94347780"/>
<organism evidence="1 2">
    <name type="scientific">Bremia lactucae</name>
    <name type="common">Lettuce downy mildew</name>
    <dbReference type="NCBI Taxonomy" id="4779"/>
    <lineage>
        <taxon>Eukaryota</taxon>
        <taxon>Sar</taxon>
        <taxon>Stramenopiles</taxon>
        <taxon>Oomycota</taxon>
        <taxon>Peronosporomycetes</taxon>
        <taxon>Peronosporales</taxon>
        <taxon>Peronosporaceae</taxon>
        <taxon>Bremia</taxon>
    </lineage>
</organism>
<comment type="caution">
    <text evidence="1">The sequence shown here is derived from an EMBL/GenBank/DDBJ whole genome shotgun (WGS) entry which is preliminary data.</text>
</comment>
<dbReference type="OrthoDB" id="166546at2759"/>
<sequence length="244" mass="27615">MLLSPLAPQVLPNLAGFQQRFIGHASFSKHDDHVNVDEKCFLDFEESAEILSNRWRITPSTDLQMQEIHLKSDVPLCGGKAQMRDLAIDTQEPAKRSSKNRAAGTMVTKNTYSVTKDQYSQMIIERVIPVIRCKWPNSTRSAAVVIQQDYAKPHISPSDIVFNEANPDTNVFDLGFFNAIFSLQHQKVMDSIDKLIAAVQAVFIELDRNTLSKVFLTHQSRMNEILKCGGENKYDFPFIEISPN</sequence>
<dbReference type="InterPro" id="IPR036397">
    <property type="entry name" value="RNaseH_sf"/>
</dbReference>
<evidence type="ECO:0000313" key="1">
    <source>
        <dbReference type="EMBL" id="TDH65221.1"/>
    </source>
</evidence>
<dbReference type="PANTHER" id="PTHR47169">
    <property type="entry name" value="OS01G0541250 PROTEIN"/>
    <property type="match status" value="1"/>
</dbReference>
<evidence type="ECO:0000313" key="2">
    <source>
        <dbReference type="Proteomes" id="UP000294530"/>
    </source>
</evidence>
<protein>
    <submittedName>
        <fullName evidence="1">Uncharacterized protein</fullName>
    </submittedName>
</protein>
<dbReference type="Gene3D" id="3.30.420.10">
    <property type="entry name" value="Ribonuclease H-like superfamily/Ribonuclease H"/>
    <property type="match status" value="1"/>
</dbReference>
<dbReference type="PANTHER" id="PTHR47169:SF2">
    <property type="entry name" value="OS01G0541250 PROTEIN"/>
    <property type="match status" value="1"/>
</dbReference>
<name>A0A976IB74_BRELC</name>
<dbReference type="AlphaFoldDB" id="A0A976IB74"/>
<proteinExistence type="predicted"/>
<keyword evidence="2" id="KW-1185">Reference proteome</keyword>
<dbReference type="Proteomes" id="UP000294530">
    <property type="component" value="Unassembled WGS sequence"/>
</dbReference>
<gene>
    <name evidence="1" type="ORF">CCR75_004019</name>
</gene>
<reference evidence="1 2" key="1">
    <citation type="journal article" date="2021" name="Genome Biol.">
        <title>AFLAP: assembly-free linkage analysis pipeline using k-mers from genome sequencing data.</title>
        <authorList>
            <person name="Fletcher K."/>
            <person name="Zhang L."/>
            <person name="Gil J."/>
            <person name="Han R."/>
            <person name="Cavanaugh K."/>
            <person name="Michelmore R."/>
        </authorList>
    </citation>
    <scope>NUCLEOTIDE SEQUENCE [LARGE SCALE GENOMIC DNA]</scope>
    <source>
        <strain evidence="1 2">SF5</strain>
    </source>
</reference>
<dbReference type="GO" id="GO:0003676">
    <property type="term" value="F:nucleic acid binding"/>
    <property type="evidence" value="ECO:0007669"/>
    <property type="project" value="InterPro"/>
</dbReference>
<accession>A0A976IB74</accession>
<dbReference type="GeneID" id="94347780"/>
<dbReference type="RefSeq" id="XP_067814720.1">
    <property type="nucleotide sequence ID" value="XM_067962109.1"/>
</dbReference>